<evidence type="ECO:0000256" key="2">
    <source>
        <dbReference type="ARBA" id="ARBA00022448"/>
    </source>
</evidence>
<keyword evidence="6 9" id="KW-0811">Translocation</keyword>
<comment type="subcellular location">
    <subcellularLocation>
        <location evidence="9">Mitochondrion inner membrane</location>
        <topology evidence="9">Peripheral membrane protein</topology>
        <orientation evidence="9">Intermembrane side</orientation>
    </subcellularLocation>
</comment>
<keyword evidence="4" id="KW-0862">Zinc</keyword>
<dbReference type="PANTHER" id="PTHR11038">
    <property type="entry name" value="MITOCHONDRIAL IMPORT INNER MEMBRANE TRANSLOCASE SUBUNIT TIM10"/>
    <property type="match status" value="1"/>
</dbReference>
<evidence type="ECO:0000256" key="9">
    <source>
        <dbReference type="RuleBase" id="RU367043"/>
    </source>
</evidence>
<comment type="similarity">
    <text evidence="1 9">Belongs to the small Tim family.</text>
</comment>
<sequence>MSAFGPLGGGGGGGAGASGSGITDAQRLKALEMARNEMEYRVDLFNRLAQTCFEKCTEKRYKEADLNVGETSCVDRCSSKYWQVVGMVGQMLGAAGANGNVQQ</sequence>
<feature type="domain" description="Tim10-like" evidence="11">
    <location>
        <begin position="33"/>
        <end position="92"/>
    </location>
</feature>
<gene>
    <name evidence="12" type="ORF">PPRO1471_LOCUS7270</name>
</gene>
<keyword evidence="2 9" id="KW-0813">Transport</keyword>
<keyword evidence="8 9" id="KW-1015">Disulfide bond</keyword>
<comment type="domain">
    <text evidence="9">The twin CX3C motif contains 4 conserved Cys residues that form 2 disulfide bonds in the mitochondrial intermembrane space.</text>
</comment>
<evidence type="ECO:0000256" key="7">
    <source>
        <dbReference type="ARBA" id="ARBA00023128"/>
    </source>
</evidence>
<keyword evidence="7 9" id="KW-0496">Mitochondrion</keyword>
<reference evidence="12" key="1">
    <citation type="submission" date="2021-01" db="EMBL/GenBank/DDBJ databases">
        <authorList>
            <person name="Corre E."/>
            <person name="Pelletier E."/>
            <person name="Niang G."/>
            <person name="Scheremetjew M."/>
            <person name="Finn R."/>
            <person name="Kale V."/>
            <person name="Holt S."/>
            <person name="Cochrane G."/>
            <person name="Meng A."/>
            <person name="Brown T."/>
            <person name="Cohen L."/>
        </authorList>
    </citation>
    <scope>NUCLEOTIDE SEQUENCE</scope>
    <source>
        <strain evidence="12">RCC733</strain>
    </source>
</reference>
<keyword evidence="3" id="KW-0479">Metal-binding</keyword>
<evidence type="ECO:0000256" key="4">
    <source>
        <dbReference type="ARBA" id="ARBA00022833"/>
    </source>
</evidence>
<dbReference type="FunFam" id="1.10.287.810:FF:000007">
    <property type="entry name" value="Mitochondrial import inner membrane translocase"/>
    <property type="match status" value="1"/>
</dbReference>
<evidence type="ECO:0000259" key="11">
    <source>
        <dbReference type="Pfam" id="PF02953"/>
    </source>
</evidence>
<dbReference type="GO" id="GO:0015031">
    <property type="term" value="P:protein transport"/>
    <property type="evidence" value="ECO:0007669"/>
    <property type="project" value="UniProtKB-KW"/>
</dbReference>
<dbReference type="InterPro" id="IPR035427">
    <property type="entry name" value="Tim10-like_dom_sf"/>
</dbReference>
<dbReference type="SUPFAM" id="SSF144122">
    <property type="entry name" value="Tim10-like"/>
    <property type="match status" value="1"/>
</dbReference>
<dbReference type="AlphaFoldDB" id="A0A7S2B866"/>
<evidence type="ECO:0000313" key="12">
    <source>
        <dbReference type="EMBL" id="CAD9389318.1"/>
    </source>
</evidence>
<keyword evidence="5 9" id="KW-0653">Protein transport</keyword>
<name>A0A7S2B866_9CHLO</name>
<protein>
    <recommendedName>
        <fullName evidence="9">Mitochondrial import inner membrane translocase subunit</fullName>
    </recommendedName>
</protein>
<keyword evidence="9" id="KW-0999">Mitochondrion inner membrane</keyword>
<evidence type="ECO:0000256" key="5">
    <source>
        <dbReference type="ARBA" id="ARBA00022927"/>
    </source>
</evidence>
<comment type="subunit">
    <text evidence="9">Heterohexamer.</text>
</comment>
<dbReference type="PANTHER" id="PTHR11038:SF16">
    <property type="entry name" value="MITOCHONDRIAL IMPORT INNER MEMBRANE TRANSLOCASE SUBUNIT TIM10"/>
    <property type="match status" value="1"/>
</dbReference>
<evidence type="ECO:0000256" key="8">
    <source>
        <dbReference type="ARBA" id="ARBA00023157"/>
    </source>
</evidence>
<evidence type="ECO:0000256" key="10">
    <source>
        <dbReference type="SAM" id="MobiDB-lite"/>
    </source>
</evidence>
<dbReference type="EMBL" id="HBGR01010955">
    <property type="protein sequence ID" value="CAD9389318.1"/>
    <property type="molecule type" value="Transcribed_RNA"/>
</dbReference>
<organism evidence="12">
    <name type="scientific">Pycnococcus provasolii</name>
    <dbReference type="NCBI Taxonomy" id="41880"/>
    <lineage>
        <taxon>Eukaryota</taxon>
        <taxon>Viridiplantae</taxon>
        <taxon>Chlorophyta</taxon>
        <taxon>Pseudoscourfieldiophyceae</taxon>
        <taxon>Pseudoscourfieldiales</taxon>
        <taxon>Pycnococcaceae</taxon>
        <taxon>Pycnococcus</taxon>
    </lineage>
</organism>
<comment type="function">
    <text evidence="9">Mitochondrial intermembrane chaperone that participates in the import and insertion of some multi-pass transmembrane proteins into the mitochondrial inner membrane. Also required for the transfer of beta-barrel precursors from the TOM complex to the sorting and assembly machinery (SAM complex) of the outer membrane. Acts as a chaperone-like protein that protects the hydrophobic precursors from aggregation and guide them through the mitochondrial intermembrane space.</text>
</comment>
<dbReference type="Gene3D" id="1.10.287.810">
    <property type="entry name" value="Mitochondrial import inner membrane translocase subunit tim13 like domains"/>
    <property type="match status" value="1"/>
</dbReference>
<evidence type="ECO:0000256" key="1">
    <source>
        <dbReference type="ARBA" id="ARBA00006720"/>
    </source>
</evidence>
<keyword evidence="9" id="KW-0472">Membrane</keyword>
<dbReference type="GO" id="GO:0046872">
    <property type="term" value="F:metal ion binding"/>
    <property type="evidence" value="ECO:0007669"/>
    <property type="project" value="UniProtKB-KW"/>
</dbReference>
<feature type="region of interest" description="Disordered" evidence="10">
    <location>
        <begin position="1"/>
        <end position="21"/>
    </location>
</feature>
<proteinExistence type="inferred from homology"/>
<feature type="compositionally biased region" description="Gly residues" evidence="10">
    <location>
        <begin position="1"/>
        <end position="19"/>
    </location>
</feature>
<dbReference type="InterPro" id="IPR004217">
    <property type="entry name" value="Tim10-like"/>
</dbReference>
<evidence type="ECO:0000256" key="3">
    <source>
        <dbReference type="ARBA" id="ARBA00022723"/>
    </source>
</evidence>
<dbReference type="Pfam" id="PF02953">
    <property type="entry name" value="zf-Tim10_DDP"/>
    <property type="match status" value="1"/>
</dbReference>
<keyword evidence="9" id="KW-0143">Chaperone</keyword>
<dbReference type="GO" id="GO:0045039">
    <property type="term" value="P:protein insertion into mitochondrial inner membrane"/>
    <property type="evidence" value="ECO:0007669"/>
    <property type="project" value="UniProtKB-ARBA"/>
</dbReference>
<evidence type="ECO:0000256" key="6">
    <source>
        <dbReference type="ARBA" id="ARBA00023010"/>
    </source>
</evidence>
<dbReference type="GO" id="GO:0005743">
    <property type="term" value="C:mitochondrial inner membrane"/>
    <property type="evidence" value="ECO:0007669"/>
    <property type="project" value="UniProtKB-SubCell"/>
</dbReference>
<accession>A0A7S2B866</accession>